<protein>
    <submittedName>
        <fullName evidence="2">Tetratricopeptide repeat protein</fullName>
    </submittedName>
</protein>
<keyword evidence="3" id="KW-1185">Reference proteome</keyword>
<keyword evidence="1" id="KW-0802">TPR repeat</keyword>
<feature type="repeat" description="TPR" evidence="1">
    <location>
        <begin position="73"/>
        <end position="106"/>
    </location>
</feature>
<dbReference type="EMBL" id="JBHSHC010000014">
    <property type="protein sequence ID" value="MFC4766338.1"/>
    <property type="molecule type" value="Genomic_DNA"/>
</dbReference>
<dbReference type="InterPro" id="IPR011990">
    <property type="entry name" value="TPR-like_helical_dom_sf"/>
</dbReference>
<dbReference type="PROSITE" id="PS50005">
    <property type="entry name" value="TPR"/>
    <property type="match status" value="1"/>
</dbReference>
<reference evidence="3" key="1">
    <citation type="journal article" date="2019" name="Int. J. Syst. Evol. Microbiol.">
        <title>The Global Catalogue of Microorganisms (GCM) 10K type strain sequencing project: providing services to taxonomists for standard genome sequencing and annotation.</title>
        <authorList>
            <consortium name="The Broad Institute Genomics Platform"/>
            <consortium name="The Broad Institute Genome Sequencing Center for Infectious Disease"/>
            <person name="Wu L."/>
            <person name="Ma J."/>
        </authorList>
    </citation>
    <scope>NUCLEOTIDE SEQUENCE [LARGE SCALE GENOMIC DNA]</scope>
    <source>
        <strain evidence="3">WYCCWR 12678</strain>
    </source>
</reference>
<dbReference type="InterPro" id="IPR019734">
    <property type="entry name" value="TPR_rpt"/>
</dbReference>
<name>A0ABV9PXI8_9BACL</name>
<evidence type="ECO:0000256" key="1">
    <source>
        <dbReference type="PROSITE-ProRule" id="PRU00339"/>
    </source>
</evidence>
<dbReference type="SUPFAM" id="SSF48452">
    <property type="entry name" value="TPR-like"/>
    <property type="match status" value="1"/>
</dbReference>
<evidence type="ECO:0000313" key="3">
    <source>
        <dbReference type="Proteomes" id="UP001596002"/>
    </source>
</evidence>
<proteinExistence type="predicted"/>
<evidence type="ECO:0000313" key="2">
    <source>
        <dbReference type="EMBL" id="MFC4766338.1"/>
    </source>
</evidence>
<sequence length="430" mass="48750">MGNDNVVHQILADAEEQIAADNYERAMEILHFALRRPEFDVRVYEKFAFVLRMSGKHEAAGLFEAVVADTEDAEAYFRLGYQLVQEGMYGSALGPLSRCVQLVPDAAAANYEFAFALMKEFYNEEALHFFMKAYEQEQAMSMTFYIAQLLIFLGRSGEATLFVSKLEEQVKESGEGEMQLEYTKGMLRRYRAHKAETIRDWHFVQYGTLLLRTFEEDYPDEPNHSNGRFTFVNFSYEQVASVLAALQTTIGTIDVFPKYEYVAAAGKASEPLAHAFGRMLMLPVKPLADGLASGQKGIVITSFSDELQEIGADVWERGDVLLFSFALSWTQETNTLPEVIGYLAQAARLPWQERLEFSEDGEPSVIPPDDRPAEEIARGILDRVLHTDMQWVGRIHDYYKERKAEIVAGSQIDVPRKKFFVHSALGGARY</sequence>
<accession>A0ABV9PXI8</accession>
<gene>
    <name evidence="2" type="ORF">ACFO8Q_02845</name>
</gene>
<dbReference type="RefSeq" id="WP_380024162.1">
    <property type="nucleotide sequence ID" value="NZ_JBHSHC010000014.1"/>
</dbReference>
<dbReference type="Proteomes" id="UP001596002">
    <property type="component" value="Unassembled WGS sequence"/>
</dbReference>
<comment type="caution">
    <text evidence="2">The sequence shown here is derived from an EMBL/GenBank/DDBJ whole genome shotgun (WGS) entry which is preliminary data.</text>
</comment>
<organism evidence="2 3">
    <name type="scientific">Effusibacillus consociatus</name>
    <dbReference type="NCBI Taxonomy" id="1117041"/>
    <lineage>
        <taxon>Bacteria</taxon>
        <taxon>Bacillati</taxon>
        <taxon>Bacillota</taxon>
        <taxon>Bacilli</taxon>
        <taxon>Bacillales</taxon>
        <taxon>Alicyclobacillaceae</taxon>
        <taxon>Effusibacillus</taxon>
    </lineage>
</organism>
<dbReference type="Gene3D" id="1.25.40.10">
    <property type="entry name" value="Tetratricopeptide repeat domain"/>
    <property type="match status" value="1"/>
</dbReference>